<evidence type="ECO:0000256" key="8">
    <source>
        <dbReference type="SAM" id="Phobius"/>
    </source>
</evidence>
<feature type="transmembrane region" description="Helical" evidence="8">
    <location>
        <begin position="403"/>
        <end position="422"/>
    </location>
</feature>
<dbReference type="GO" id="GO:0016020">
    <property type="term" value="C:membrane"/>
    <property type="evidence" value="ECO:0007669"/>
    <property type="project" value="UniProtKB-SubCell"/>
</dbReference>
<evidence type="ECO:0000256" key="7">
    <source>
        <dbReference type="SAM" id="MobiDB-lite"/>
    </source>
</evidence>
<dbReference type="PANTHER" id="PTHR31595:SF67">
    <property type="entry name" value="WAX SYNTHASE DOMAIN-CONTAINING PROTEIN"/>
    <property type="match status" value="1"/>
</dbReference>
<dbReference type="GO" id="GO:0006629">
    <property type="term" value="P:lipid metabolic process"/>
    <property type="evidence" value="ECO:0007669"/>
    <property type="project" value="InterPro"/>
</dbReference>
<evidence type="ECO:0000256" key="1">
    <source>
        <dbReference type="ARBA" id="ARBA00004141"/>
    </source>
</evidence>
<gene>
    <name evidence="10" type="ORF">C8Q69DRAFT_57703</name>
</gene>
<feature type="transmembrane region" description="Helical" evidence="8">
    <location>
        <begin position="271"/>
        <end position="295"/>
    </location>
</feature>
<dbReference type="AlphaFoldDB" id="A0A443I8Z9"/>
<dbReference type="EMBL" id="RCNU01000001">
    <property type="protein sequence ID" value="RWR00396.1"/>
    <property type="molecule type" value="Genomic_DNA"/>
</dbReference>
<evidence type="ECO:0000313" key="11">
    <source>
        <dbReference type="Proteomes" id="UP000283841"/>
    </source>
</evidence>
<proteinExistence type="inferred from homology"/>
<dbReference type="Pfam" id="PF13813">
    <property type="entry name" value="MBOAT_2"/>
    <property type="match status" value="1"/>
</dbReference>
<dbReference type="GeneID" id="39603080"/>
<feature type="domain" description="Wax synthase" evidence="9">
    <location>
        <begin position="349"/>
        <end position="439"/>
    </location>
</feature>
<evidence type="ECO:0000256" key="4">
    <source>
        <dbReference type="ARBA" id="ARBA00022692"/>
    </source>
</evidence>
<reference evidence="10 11" key="1">
    <citation type="journal article" date="2018" name="Front. Microbiol.">
        <title>Genomic and genetic insights into a cosmopolitan fungus, Paecilomyces variotii (Eurotiales).</title>
        <authorList>
            <person name="Urquhart A.S."/>
            <person name="Mondo S.J."/>
            <person name="Makela M.R."/>
            <person name="Hane J.K."/>
            <person name="Wiebenga A."/>
            <person name="He G."/>
            <person name="Mihaltcheva S."/>
            <person name="Pangilinan J."/>
            <person name="Lipzen A."/>
            <person name="Barry K."/>
            <person name="de Vries R.P."/>
            <person name="Grigoriev I.V."/>
            <person name="Idnurm A."/>
        </authorList>
    </citation>
    <scope>NUCLEOTIDE SEQUENCE [LARGE SCALE GENOMIC DNA]</scope>
    <source>
        <strain evidence="10 11">CBS 101075</strain>
    </source>
</reference>
<dbReference type="PANTHER" id="PTHR31595">
    <property type="entry name" value="LONG-CHAIN-ALCOHOL O-FATTY-ACYLTRANSFERASE 3-RELATED"/>
    <property type="match status" value="1"/>
</dbReference>
<evidence type="ECO:0000259" key="9">
    <source>
        <dbReference type="Pfam" id="PF13813"/>
    </source>
</evidence>
<keyword evidence="11" id="KW-1185">Reference proteome</keyword>
<evidence type="ECO:0000313" key="10">
    <source>
        <dbReference type="EMBL" id="RWR00396.1"/>
    </source>
</evidence>
<dbReference type="InterPro" id="IPR044851">
    <property type="entry name" value="Wax_synthase"/>
</dbReference>
<keyword evidence="5 8" id="KW-1133">Transmembrane helix</keyword>
<comment type="subcellular location">
    <subcellularLocation>
        <location evidence="1">Membrane</location>
        <topology evidence="1">Multi-pass membrane protein</topology>
    </subcellularLocation>
</comment>
<evidence type="ECO:0000256" key="2">
    <source>
        <dbReference type="ARBA" id="ARBA00007282"/>
    </source>
</evidence>
<dbReference type="InterPro" id="IPR032805">
    <property type="entry name" value="Wax_synthase_dom"/>
</dbReference>
<comment type="similarity">
    <text evidence="2">Belongs to the wax synthase family.</text>
</comment>
<evidence type="ECO:0000256" key="5">
    <source>
        <dbReference type="ARBA" id="ARBA00022989"/>
    </source>
</evidence>
<keyword evidence="6 8" id="KW-0472">Membrane</keyword>
<dbReference type="RefSeq" id="XP_028490040.1">
    <property type="nucleotide sequence ID" value="XM_028633803.1"/>
</dbReference>
<evidence type="ECO:0000256" key="3">
    <source>
        <dbReference type="ARBA" id="ARBA00022679"/>
    </source>
</evidence>
<keyword evidence="3 10" id="KW-0808">Transferase</keyword>
<evidence type="ECO:0000256" key="6">
    <source>
        <dbReference type="ARBA" id="ARBA00023136"/>
    </source>
</evidence>
<accession>A0A443I8Z9</accession>
<name>A0A443I8Z9_BYSSP</name>
<protein>
    <submittedName>
        <fullName evidence="10">Membrane bound O-acyl transferase family-domain-containing protein</fullName>
    </submittedName>
</protein>
<keyword evidence="4 8" id="KW-0812">Transmembrane</keyword>
<feature type="transmembrane region" description="Helical" evidence="8">
    <location>
        <begin position="62"/>
        <end position="79"/>
    </location>
</feature>
<dbReference type="Proteomes" id="UP000283841">
    <property type="component" value="Unassembled WGS sequence"/>
</dbReference>
<dbReference type="VEuPathDB" id="FungiDB:C8Q69DRAFT_57703"/>
<organism evidence="10 11">
    <name type="scientific">Byssochlamys spectabilis</name>
    <name type="common">Paecilomyces variotii</name>
    <dbReference type="NCBI Taxonomy" id="264951"/>
    <lineage>
        <taxon>Eukaryota</taxon>
        <taxon>Fungi</taxon>
        <taxon>Dikarya</taxon>
        <taxon>Ascomycota</taxon>
        <taxon>Pezizomycotina</taxon>
        <taxon>Eurotiomycetes</taxon>
        <taxon>Eurotiomycetidae</taxon>
        <taxon>Eurotiales</taxon>
        <taxon>Thermoascaceae</taxon>
        <taxon>Paecilomyces</taxon>
    </lineage>
</organism>
<comment type="caution">
    <text evidence="10">The sequence shown here is derived from an EMBL/GenBank/DDBJ whole genome shotgun (WGS) entry which is preliminary data.</text>
</comment>
<feature type="region of interest" description="Disordered" evidence="7">
    <location>
        <begin position="126"/>
        <end position="173"/>
    </location>
</feature>
<dbReference type="STRING" id="264951.A0A443I8Z9"/>
<feature type="transmembrane region" description="Helical" evidence="8">
    <location>
        <begin position="85"/>
        <end position="107"/>
    </location>
</feature>
<sequence>MEITNVNTYRDLIAQRGKYVEDVLRSGEYDPFLLHHSFLLLALPLAALFIPHRNALLRASRYIFFPLILGLGSYIIVYTKASAVGNGYCIGLVTTWWILWSAIMLIMNDVQKDFKRIEKFSVPASDDADRQRVNRTPEPPRMDSRVNGNDSSVRHRHTSTTQDPPPPGTDKNYKEVLRWQSYPESLGHRFNWILGLLFNFRGTEWNWRISVVPAFPQPIADQMEGNSSSVDTSEVIDLRESRECLKQATWRFLRDYIALDIIKVIMMRDRYFWGLISDPTPPLFPFGILASIPLLLRLYRLVLSCIGVFVAIDFVTCLNPIFFLGFSLAFPNASRAMTSVPLEAAWLYPDEFGPFRQSILDHGIAGCWGIWWHQLFRFSFSEPARWLSSFLPRELRHNGGRRVVYLLAPFAISGLLHAFGSYCQTAATEPWSGPFPFFFLQSVGLGVQRVLAKHVLPKILPFQPPSWLRRATNLTVVIAWFVFTGPVVTDDFAAGGVWLIEPVPISVVRGLGFGAEGDGWWRLRGHWLEWWNGKTWWQSGIRFV</sequence>
<dbReference type="GO" id="GO:0008374">
    <property type="term" value="F:O-acyltransferase activity"/>
    <property type="evidence" value="ECO:0007669"/>
    <property type="project" value="InterPro"/>
</dbReference>
<feature type="transmembrane region" description="Helical" evidence="8">
    <location>
        <begin position="301"/>
        <end position="330"/>
    </location>
</feature>
<feature type="transmembrane region" description="Helical" evidence="8">
    <location>
        <begin position="32"/>
        <end position="50"/>
    </location>
</feature>